<evidence type="ECO:0000313" key="12">
    <source>
        <dbReference type="Proteomes" id="UP000016930"/>
    </source>
</evidence>
<evidence type="ECO:0000256" key="3">
    <source>
        <dbReference type="ARBA" id="ARBA00008030"/>
    </source>
</evidence>
<dbReference type="PANTHER" id="PTHR15975:SF0">
    <property type="entry name" value="CCR4-NOT TRANSCRIPTION COMPLEX SUBUNIT 11"/>
    <property type="match status" value="1"/>
</dbReference>
<dbReference type="EMBL" id="KB445801">
    <property type="protein sequence ID" value="EMD35174.1"/>
    <property type="molecule type" value="Genomic_DNA"/>
</dbReference>
<sequence length="434" mass="47966">MQTATFFAPQLATKQPPADPIRASVGHLLSRAYSLPCSTAAQAFTQLVQPTSRFQYALDVLMPLLETHVEIAQRILVSYLLYSLYAPHPIAINPFKSLLYATFVKERDLATKIANDGGLGENEQLVWVLWKILKGDGNDIGPFSPSTLARSPLPPKLRAAYLTLDEETPASERAAKFDPFGDNGSNDTNDTDTTKVEDINADITVIAETEKAFPEVEVITELDRETQRLSDAMTLLLAARHRVLTLAEQRVLTPTIPQLTSPPMITSVDLPSLIGNNPTIAHPLLVALLTQSASPGYQGPIPYLEVLKRLPPTLPSFDVLGRLLHDPTIITDVTTGGHTTIADLVRTEVLGWFIHESIRWLERAEEEQRTGVISDDRFAQGVQNLCRFYNSLIKHSIVDPSSDADTAEMAHFTLLNSRFEEANSLYRVLAMGKF</sequence>
<proteinExistence type="inferred from homology"/>
<evidence type="ECO:0000256" key="10">
    <source>
        <dbReference type="SAM" id="MobiDB-lite"/>
    </source>
</evidence>
<evidence type="ECO:0000313" key="11">
    <source>
        <dbReference type="EMBL" id="EMD35174.1"/>
    </source>
</evidence>
<protein>
    <recommendedName>
        <fullName evidence="4">CCR4-NOT transcription complex subunit 11</fullName>
    </recommendedName>
</protein>
<reference evidence="11 12" key="1">
    <citation type="journal article" date="2012" name="Proc. Natl. Acad. Sci. U.S.A.">
        <title>Comparative genomics of Ceriporiopsis subvermispora and Phanerochaete chrysosporium provide insight into selective ligninolysis.</title>
        <authorList>
            <person name="Fernandez-Fueyo E."/>
            <person name="Ruiz-Duenas F.J."/>
            <person name="Ferreira P."/>
            <person name="Floudas D."/>
            <person name="Hibbett D.S."/>
            <person name="Canessa P."/>
            <person name="Larrondo L.F."/>
            <person name="James T.Y."/>
            <person name="Seelenfreund D."/>
            <person name="Lobos S."/>
            <person name="Polanco R."/>
            <person name="Tello M."/>
            <person name="Honda Y."/>
            <person name="Watanabe T."/>
            <person name="Watanabe T."/>
            <person name="Ryu J.S."/>
            <person name="Kubicek C.P."/>
            <person name="Schmoll M."/>
            <person name="Gaskell J."/>
            <person name="Hammel K.E."/>
            <person name="St John F.J."/>
            <person name="Vanden Wymelenberg A."/>
            <person name="Sabat G."/>
            <person name="Splinter BonDurant S."/>
            <person name="Syed K."/>
            <person name="Yadav J.S."/>
            <person name="Doddapaneni H."/>
            <person name="Subramanian V."/>
            <person name="Lavin J.L."/>
            <person name="Oguiza J.A."/>
            <person name="Perez G."/>
            <person name="Pisabarro A.G."/>
            <person name="Ramirez L."/>
            <person name="Santoyo F."/>
            <person name="Master E."/>
            <person name="Coutinho P.M."/>
            <person name="Henrissat B."/>
            <person name="Lombard V."/>
            <person name="Magnuson J.K."/>
            <person name="Kuees U."/>
            <person name="Hori C."/>
            <person name="Igarashi K."/>
            <person name="Samejima M."/>
            <person name="Held B.W."/>
            <person name="Barry K.W."/>
            <person name="LaButti K.M."/>
            <person name="Lapidus A."/>
            <person name="Lindquist E.A."/>
            <person name="Lucas S.M."/>
            <person name="Riley R."/>
            <person name="Salamov A.A."/>
            <person name="Hoffmeister D."/>
            <person name="Schwenk D."/>
            <person name="Hadar Y."/>
            <person name="Yarden O."/>
            <person name="de Vries R.P."/>
            <person name="Wiebenga A."/>
            <person name="Stenlid J."/>
            <person name="Eastwood D."/>
            <person name="Grigoriev I.V."/>
            <person name="Berka R.M."/>
            <person name="Blanchette R.A."/>
            <person name="Kersten P."/>
            <person name="Martinez A.T."/>
            <person name="Vicuna R."/>
            <person name="Cullen D."/>
        </authorList>
    </citation>
    <scope>NUCLEOTIDE SEQUENCE [LARGE SCALE GENOMIC DNA]</scope>
    <source>
        <strain evidence="11 12">B</strain>
    </source>
</reference>
<dbReference type="GO" id="GO:0030014">
    <property type="term" value="C:CCR4-NOT complex"/>
    <property type="evidence" value="ECO:0007669"/>
    <property type="project" value="InterPro"/>
</dbReference>
<evidence type="ECO:0000256" key="2">
    <source>
        <dbReference type="ARBA" id="ARBA00004496"/>
    </source>
</evidence>
<keyword evidence="9" id="KW-0539">Nucleus</keyword>
<dbReference type="Pfam" id="PF10155">
    <property type="entry name" value="CNOT11"/>
    <property type="match status" value="1"/>
</dbReference>
<evidence type="ECO:0000256" key="6">
    <source>
        <dbReference type="ARBA" id="ARBA00023015"/>
    </source>
</evidence>
<evidence type="ECO:0000256" key="8">
    <source>
        <dbReference type="ARBA" id="ARBA00023163"/>
    </source>
</evidence>
<feature type="region of interest" description="Disordered" evidence="10">
    <location>
        <begin position="172"/>
        <end position="193"/>
    </location>
</feature>
<dbReference type="AlphaFoldDB" id="M2PGM8"/>
<keyword evidence="6" id="KW-0805">Transcription regulation</keyword>
<dbReference type="GO" id="GO:0031047">
    <property type="term" value="P:regulatory ncRNA-mediated gene silencing"/>
    <property type="evidence" value="ECO:0007669"/>
    <property type="project" value="UniProtKB-KW"/>
</dbReference>
<dbReference type="InterPro" id="IPR019312">
    <property type="entry name" value="CNOT11"/>
</dbReference>
<evidence type="ECO:0000256" key="9">
    <source>
        <dbReference type="ARBA" id="ARBA00023242"/>
    </source>
</evidence>
<dbReference type="PANTHER" id="PTHR15975">
    <property type="entry name" value="CCR4-NOT TRANSCRIPTION COMPLEX SUBUNIT 11"/>
    <property type="match status" value="1"/>
</dbReference>
<evidence type="ECO:0000256" key="1">
    <source>
        <dbReference type="ARBA" id="ARBA00004123"/>
    </source>
</evidence>
<keyword evidence="7" id="KW-0943">RNA-mediated gene silencing</keyword>
<name>M2PGM8_CERS8</name>
<evidence type="ECO:0000256" key="5">
    <source>
        <dbReference type="ARBA" id="ARBA00022490"/>
    </source>
</evidence>
<evidence type="ECO:0000256" key="7">
    <source>
        <dbReference type="ARBA" id="ARBA00023158"/>
    </source>
</evidence>
<dbReference type="HOGENOM" id="CLU_614180_0_0_1"/>
<accession>M2PGM8</accession>
<keyword evidence="12" id="KW-1185">Reference proteome</keyword>
<organism evidence="11 12">
    <name type="scientific">Ceriporiopsis subvermispora (strain B)</name>
    <name type="common">White-rot fungus</name>
    <name type="synonym">Gelatoporia subvermispora</name>
    <dbReference type="NCBI Taxonomy" id="914234"/>
    <lineage>
        <taxon>Eukaryota</taxon>
        <taxon>Fungi</taxon>
        <taxon>Dikarya</taxon>
        <taxon>Basidiomycota</taxon>
        <taxon>Agaricomycotina</taxon>
        <taxon>Agaricomycetes</taxon>
        <taxon>Polyporales</taxon>
        <taxon>Gelatoporiaceae</taxon>
        <taxon>Gelatoporia</taxon>
    </lineage>
</organism>
<keyword evidence="8" id="KW-0804">Transcription</keyword>
<comment type="subcellular location">
    <subcellularLocation>
        <location evidence="2">Cytoplasm</location>
    </subcellularLocation>
    <subcellularLocation>
        <location evidence="1">Nucleus</location>
    </subcellularLocation>
</comment>
<evidence type="ECO:0000256" key="4">
    <source>
        <dbReference type="ARBA" id="ARBA00014872"/>
    </source>
</evidence>
<gene>
    <name evidence="11" type="ORF">CERSUDRAFT_125115</name>
</gene>
<dbReference type="Proteomes" id="UP000016930">
    <property type="component" value="Unassembled WGS sequence"/>
</dbReference>
<dbReference type="STRING" id="914234.M2PGM8"/>
<dbReference type="OrthoDB" id="3226845at2759"/>
<dbReference type="GO" id="GO:0005634">
    <property type="term" value="C:nucleus"/>
    <property type="evidence" value="ECO:0007669"/>
    <property type="project" value="UniProtKB-SubCell"/>
</dbReference>
<keyword evidence="5" id="KW-0963">Cytoplasm</keyword>
<dbReference type="GO" id="GO:0005737">
    <property type="term" value="C:cytoplasm"/>
    <property type="evidence" value="ECO:0007669"/>
    <property type="project" value="UniProtKB-SubCell"/>
</dbReference>
<comment type="similarity">
    <text evidence="3">Belongs to the CNOT11 family.</text>
</comment>